<protein>
    <submittedName>
        <fullName evidence="2">Uncharacterized protein</fullName>
    </submittedName>
</protein>
<evidence type="ECO:0000313" key="2">
    <source>
        <dbReference type="EMBL" id="GGG28119.1"/>
    </source>
</evidence>
<evidence type="ECO:0000256" key="1">
    <source>
        <dbReference type="SAM" id="Phobius"/>
    </source>
</evidence>
<feature type="transmembrane region" description="Helical" evidence="1">
    <location>
        <begin position="57"/>
        <end position="78"/>
    </location>
</feature>
<organism evidence="2 3">
    <name type="scientific">Rhodococcoides trifolii</name>
    <dbReference type="NCBI Taxonomy" id="908250"/>
    <lineage>
        <taxon>Bacteria</taxon>
        <taxon>Bacillati</taxon>
        <taxon>Actinomycetota</taxon>
        <taxon>Actinomycetes</taxon>
        <taxon>Mycobacteriales</taxon>
        <taxon>Nocardiaceae</taxon>
        <taxon>Rhodococcoides</taxon>
    </lineage>
</organism>
<keyword evidence="3" id="KW-1185">Reference proteome</keyword>
<keyword evidence="1" id="KW-1133">Transmembrane helix</keyword>
<feature type="transmembrane region" description="Helical" evidence="1">
    <location>
        <begin position="32"/>
        <end position="50"/>
    </location>
</feature>
<dbReference type="Proteomes" id="UP000654257">
    <property type="component" value="Unassembled WGS sequence"/>
</dbReference>
<dbReference type="RefSeq" id="WP_188547722.1">
    <property type="nucleotide sequence ID" value="NZ_BMCU01000007.1"/>
</dbReference>
<reference evidence="2" key="1">
    <citation type="journal article" date="2014" name="Int. J. Syst. Evol. Microbiol.">
        <title>Complete genome sequence of Corynebacterium casei LMG S-19264T (=DSM 44701T), isolated from a smear-ripened cheese.</title>
        <authorList>
            <consortium name="US DOE Joint Genome Institute (JGI-PGF)"/>
            <person name="Walter F."/>
            <person name="Albersmeier A."/>
            <person name="Kalinowski J."/>
            <person name="Ruckert C."/>
        </authorList>
    </citation>
    <scope>NUCLEOTIDE SEQUENCE</scope>
    <source>
        <strain evidence="2">CCM 7905</strain>
    </source>
</reference>
<dbReference type="AlphaFoldDB" id="A0A917G8G4"/>
<gene>
    <name evidence="2" type="ORF">GCM10007304_47440</name>
</gene>
<keyword evidence="1" id="KW-0812">Transmembrane</keyword>
<proteinExistence type="predicted"/>
<sequence>MIPYLLVALGGAAGTGLHYAATNYARWASERVVVVANLTASALLGVLMAIGPRESILALVGLGFLAAAAPFTALGIEAAKTEGPGKLRRVVMGVGSNIVAGAAVALLGYLSIRFGVVLYRKIR</sequence>
<evidence type="ECO:0000313" key="3">
    <source>
        <dbReference type="Proteomes" id="UP000654257"/>
    </source>
</evidence>
<name>A0A917G8G4_9NOCA</name>
<dbReference type="EMBL" id="BMCU01000007">
    <property type="protein sequence ID" value="GGG28119.1"/>
    <property type="molecule type" value="Genomic_DNA"/>
</dbReference>
<keyword evidence="1" id="KW-0472">Membrane</keyword>
<reference evidence="2" key="2">
    <citation type="submission" date="2020-09" db="EMBL/GenBank/DDBJ databases">
        <authorList>
            <person name="Sun Q."/>
            <person name="Sedlacek I."/>
        </authorList>
    </citation>
    <scope>NUCLEOTIDE SEQUENCE</scope>
    <source>
        <strain evidence="2">CCM 7905</strain>
    </source>
</reference>
<feature type="transmembrane region" description="Helical" evidence="1">
    <location>
        <begin position="98"/>
        <end position="119"/>
    </location>
</feature>
<comment type="caution">
    <text evidence="2">The sequence shown here is derived from an EMBL/GenBank/DDBJ whole genome shotgun (WGS) entry which is preliminary data.</text>
</comment>
<accession>A0A917G8G4</accession>